<dbReference type="AlphaFoldDB" id="A0A8C3F5P7"/>
<dbReference type="Ensembl" id="ENSCPBT00000004160.1">
    <property type="protein sequence ID" value="ENSCPBP00000003409.1"/>
    <property type="gene ID" value="ENSCPBG00000002760.1"/>
</dbReference>
<dbReference type="CDD" id="cd07765">
    <property type="entry name" value="KRAB_A-box"/>
    <property type="match status" value="1"/>
</dbReference>
<feature type="domain" description="KRAB" evidence="1">
    <location>
        <begin position="7"/>
        <end position="51"/>
    </location>
</feature>
<evidence type="ECO:0000313" key="2">
    <source>
        <dbReference type="Ensembl" id="ENSCPBP00000003409.1"/>
    </source>
</evidence>
<evidence type="ECO:0000313" key="3">
    <source>
        <dbReference type="Proteomes" id="UP000694380"/>
    </source>
</evidence>
<keyword evidence="3" id="KW-1185">Reference proteome</keyword>
<evidence type="ECO:0000259" key="1">
    <source>
        <dbReference type="SMART" id="SM00349"/>
    </source>
</evidence>
<proteinExistence type="predicted"/>
<reference evidence="2" key="1">
    <citation type="journal article" date="2015" name="Genome Biol. Evol.">
        <title>Physical Mapping and Refinement of the Painted Turtle Genome (Chrysemys picta) Inform Amniote Genome Evolution and Challenge Turtle-Bird Chromosomal Conservation.</title>
        <authorList>
            <person name="Badenhorst D."/>
            <person name="Hillier L.W."/>
            <person name="Literman R."/>
            <person name="Montiel E.E."/>
            <person name="Radhakrishnan S."/>
            <person name="Shen Y."/>
            <person name="Minx P."/>
            <person name="Janes D.E."/>
            <person name="Warren W.C."/>
            <person name="Edwards S.V."/>
            <person name="Valenzuela N."/>
        </authorList>
    </citation>
    <scope>NUCLEOTIDE SEQUENCE [LARGE SCALE GENOMIC DNA]</scope>
</reference>
<organism evidence="2 3">
    <name type="scientific">Chrysemys picta bellii</name>
    <name type="common">Western painted turtle</name>
    <name type="synonym">Emys bellii</name>
    <dbReference type="NCBI Taxonomy" id="8478"/>
    <lineage>
        <taxon>Eukaryota</taxon>
        <taxon>Metazoa</taxon>
        <taxon>Chordata</taxon>
        <taxon>Craniata</taxon>
        <taxon>Vertebrata</taxon>
        <taxon>Euteleostomi</taxon>
        <taxon>Archelosauria</taxon>
        <taxon>Testudinata</taxon>
        <taxon>Testudines</taxon>
        <taxon>Cryptodira</taxon>
        <taxon>Durocryptodira</taxon>
        <taxon>Testudinoidea</taxon>
        <taxon>Emydidae</taxon>
        <taxon>Chrysemys</taxon>
    </lineage>
</organism>
<dbReference type="InterPro" id="IPR036051">
    <property type="entry name" value="KRAB_dom_sf"/>
</dbReference>
<dbReference type="Proteomes" id="UP000694380">
    <property type="component" value="Chromosome 2"/>
</dbReference>
<protein>
    <recommendedName>
        <fullName evidence="1">KRAB domain-containing protein</fullName>
    </recommendedName>
</protein>
<reference evidence="2" key="2">
    <citation type="submission" date="2025-08" db="UniProtKB">
        <authorList>
            <consortium name="Ensembl"/>
        </authorList>
    </citation>
    <scope>IDENTIFICATION</scope>
</reference>
<reference evidence="2" key="3">
    <citation type="submission" date="2025-09" db="UniProtKB">
        <authorList>
            <consortium name="Ensembl"/>
        </authorList>
    </citation>
    <scope>IDENTIFICATION</scope>
</reference>
<dbReference type="SUPFAM" id="SSF109640">
    <property type="entry name" value="KRAB domain (Kruppel-associated box)"/>
    <property type="match status" value="1"/>
</dbReference>
<dbReference type="SMART" id="SM00349">
    <property type="entry name" value="KRAB"/>
    <property type="match status" value="1"/>
</dbReference>
<dbReference type="GO" id="GO:0006355">
    <property type="term" value="P:regulation of DNA-templated transcription"/>
    <property type="evidence" value="ECO:0007669"/>
    <property type="project" value="InterPro"/>
</dbReference>
<name>A0A8C3F5P7_CHRPI</name>
<accession>A0A8C3F5P7</accession>
<dbReference type="Gene3D" id="6.10.140.140">
    <property type="match status" value="1"/>
</dbReference>
<sequence>MGRRWRVMFADVTVHFTRELYRDTMMENYGNVASLGKGFSIILADGSHQDSKPQLMAHTLHNYNRTSELYFIFLASDTRMIHSYK</sequence>
<dbReference type="Pfam" id="PF01352">
    <property type="entry name" value="KRAB"/>
    <property type="match status" value="1"/>
</dbReference>
<dbReference type="InterPro" id="IPR001909">
    <property type="entry name" value="KRAB"/>
</dbReference>